<evidence type="ECO:0000256" key="9">
    <source>
        <dbReference type="ARBA" id="ARBA00041081"/>
    </source>
</evidence>
<evidence type="ECO:0000256" key="8">
    <source>
        <dbReference type="ARBA" id="ARBA00023242"/>
    </source>
</evidence>
<dbReference type="PRINTS" id="PR01217">
    <property type="entry name" value="PRICHEXTENSN"/>
</dbReference>
<evidence type="ECO:0000313" key="13">
    <source>
        <dbReference type="Proteomes" id="UP001054945"/>
    </source>
</evidence>
<keyword evidence="8" id="KW-0539">Nucleus</keyword>
<dbReference type="PANTHER" id="PTHR13480">
    <property type="entry name" value="E3 UBIQUITIN-PROTEIN LIGASE HAKAI-RELATED"/>
    <property type="match status" value="1"/>
</dbReference>
<evidence type="ECO:0000256" key="5">
    <source>
        <dbReference type="ARBA" id="ARBA00022473"/>
    </source>
</evidence>
<dbReference type="InterPro" id="IPR041042">
    <property type="entry name" value="Znf_Hakai"/>
</dbReference>
<dbReference type="InterPro" id="IPR040380">
    <property type="entry name" value="HAKAI-like_RING-HC"/>
</dbReference>
<dbReference type="Gene3D" id="6.10.140.2210">
    <property type="match status" value="1"/>
</dbReference>
<dbReference type="GO" id="GO:0016567">
    <property type="term" value="P:protein ubiquitination"/>
    <property type="evidence" value="ECO:0007669"/>
    <property type="project" value="InterPro"/>
</dbReference>
<dbReference type="AlphaFoldDB" id="A0AAV4UWW4"/>
<feature type="region of interest" description="Disordered" evidence="10">
    <location>
        <begin position="17"/>
        <end position="83"/>
    </location>
</feature>
<keyword evidence="6" id="KW-0808">Transferase</keyword>
<dbReference type="Gene3D" id="3.30.40.10">
    <property type="entry name" value="Zinc/RING finger domain, C3HC4 (zinc finger)"/>
    <property type="match status" value="1"/>
</dbReference>
<evidence type="ECO:0000256" key="7">
    <source>
        <dbReference type="ARBA" id="ARBA00022786"/>
    </source>
</evidence>
<feature type="compositionally biased region" description="Pro residues" evidence="10">
    <location>
        <begin position="445"/>
        <end position="465"/>
    </location>
</feature>
<feature type="compositionally biased region" description="Basic residues" evidence="10">
    <location>
        <begin position="33"/>
        <end position="52"/>
    </location>
</feature>
<dbReference type="InterPro" id="IPR013083">
    <property type="entry name" value="Znf_RING/FYVE/PHD"/>
</dbReference>
<gene>
    <name evidence="12" type="primary">Hakai</name>
    <name evidence="12" type="ORF">CEXT_743031</name>
</gene>
<comment type="caution">
    <text evidence="12">The sequence shown here is derived from an EMBL/GenBank/DDBJ whole genome shotgun (WGS) entry which is preliminary data.</text>
</comment>
<dbReference type="InterPro" id="IPR040383">
    <property type="entry name" value="HAKAI/CBLL2"/>
</dbReference>
<dbReference type="GO" id="GO:0030155">
    <property type="term" value="P:regulation of cell adhesion"/>
    <property type="evidence" value="ECO:0007669"/>
    <property type="project" value="TreeGrafter"/>
</dbReference>
<dbReference type="CDD" id="cd16508">
    <property type="entry name" value="RING-HC_HAKAI-like"/>
    <property type="match status" value="1"/>
</dbReference>
<evidence type="ECO:0000259" key="11">
    <source>
        <dbReference type="Pfam" id="PF18408"/>
    </source>
</evidence>
<organism evidence="12 13">
    <name type="scientific">Caerostris extrusa</name>
    <name type="common">Bark spider</name>
    <name type="synonym">Caerostris bankana</name>
    <dbReference type="NCBI Taxonomy" id="172846"/>
    <lineage>
        <taxon>Eukaryota</taxon>
        <taxon>Metazoa</taxon>
        <taxon>Ecdysozoa</taxon>
        <taxon>Arthropoda</taxon>
        <taxon>Chelicerata</taxon>
        <taxon>Arachnida</taxon>
        <taxon>Araneae</taxon>
        <taxon>Araneomorphae</taxon>
        <taxon>Entelegynae</taxon>
        <taxon>Araneoidea</taxon>
        <taxon>Araneidae</taxon>
        <taxon>Caerostris</taxon>
    </lineage>
</organism>
<protein>
    <recommendedName>
        <fullName evidence="9">E3 ubiquitin-protein ligase Hakai</fullName>
        <ecNumber evidence="4">2.3.2.27</ecNumber>
    </recommendedName>
</protein>
<evidence type="ECO:0000256" key="3">
    <source>
        <dbReference type="ARBA" id="ARBA00004906"/>
    </source>
</evidence>
<sequence>MIGLFLADDLEYSETNVGSAQAQGVRKNISLKLKGKGRGRGRRGGKTRRASTKKTDTGVADEDLDEAINAPTEKSTSDKPFGDSNLDDVISKLETSSFSPMDRSFSEPLHQNQKLRWDHRVNLIGEKVIDPLIHCCEKCSLPILNYGRNGYSCYMLSADFRSLCRIIPCKHVCCYDCAKKCDKICPKCDEKVQRIEQSALGTVFMCNYGGGKHVPGACGRTYLSQRDLQAHVNHRHLKPNSTSTNASSGSSATHTAPPVNPITVAPTAHVPVARDPRDPRGHLHVDVSHQPLLVSHMQHSQDHRDAVEHARNPNLPMGSPVNQIRQYPHSPANYQTSIPVSSARPNLITVPIQDDGAAHSAPAPAPHIHPQAHAPQYTCSVTTNHTMPPLQHPPSNYATHGYQHPHPNPAPAYSQAPPLSTQTFSQPPPVVHHQPIHAPSGPIYSTPPPPVHHPPPATYTPPRGPQHPTRALPPQHFAPPASGGYEENPSYLQQWGPGNVPPPPPRTALPPRPITAPPPTANPNVPHIPPRGPADPAYRPPYYQ</sequence>
<feature type="compositionally biased region" description="Low complexity" evidence="10">
    <location>
        <begin position="241"/>
        <end position="256"/>
    </location>
</feature>
<evidence type="ECO:0000256" key="6">
    <source>
        <dbReference type="ARBA" id="ARBA00022679"/>
    </source>
</evidence>
<reference evidence="12 13" key="1">
    <citation type="submission" date="2021-06" db="EMBL/GenBank/DDBJ databases">
        <title>Caerostris extrusa draft genome.</title>
        <authorList>
            <person name="Kono N."/>
            <person name="Arakawa K."/>
        </authorList>
    </citation>
    <scope>NUCLEOTIDE SEQUENCE [LARGE SCALE GENOMIC DNA]</scope>
</reference>
<evidence type="ECO:0000256" key="1">
    <source>
        <dbReference type="ARBA" id="ARBA00000900"/>
    </source>
</evidence>
<comment type="pathway">
    <text evidence="3">Protein modification; protein ubiquitination.</text>
</comment>
<feature type="domain" description="Hakai C2H2 zinc finger" evidence="11">
    <location>
        <begin position="201"/>
        <end position="238"/>
    </location>
</feature>
<evidence type="ECO:0000313" key="12">
    <source>
        <dbReference type="EMBL" id="GIY62180.1"/>
    </source>
</evidence>
<feature type="compositionally biased region" description="Pro residues" evidence="10">
    <location>
        <begin position="499"/>
        <end position="533"/>
    </location>
</feature>
<evidence type="ECO:0000256" key="10">
    <source>
        <dbReference type="SAM" id="MobiDB-lite"/>
    </source>
</evidence>
<accession>A0AAV4UWW4</accession>
<name>A0AAV4UWW4_CAEEX</name>
<feature type="region of interest" description="Disordered" evidence="10">
    <location>
        <begin position="236"/>
        <end position="263"/>
    </location>
</feature>
<dbReference type="EMBL" id="BPLR01013590">
    <property type="protein sequence ID" value="GIY62180.1"/>
    <property type="molecule type" value="Genomic_DNA"/>
</dbReference>
<dbReference type="Proteomes" id="UP001054945">
    <property type="component" value="Unassembled WGS sequence"/>
</dbReference>
<proteinExistence type="predicted"/>
<comment type="catalytic activity">
    <reaction evidence="1">
        <text>S-ubiquitinyl-[E2 ubiquitin-conjugating enzyme]-L-cysteine + [acceptor protein]-L-lysine = [E2 ubiquitin-conjugating enzyme]-L-cysteine + N(6)-ubiquitinyl-[acceptor protein]-L-lysine.</text>
        <dbReference type="EC" id="2.3.2.27"/>
    </reaction>
</comment>
<keyword evidence="5" id="KW-0217">Developmental protein</keyword>
<evidence type="ECO:0000256" key="4">
    <source>
        <dbReference type="ARBA" id="ARBA00012483"/>
    </source>
</evidence>
<dbReference type="EC" id="2.3.2.27" evidence="4"/>
<keyword evidence="7" id="KW-0833">Ubl conjugation pathway</keyword>
<dbReference type="Pfam" id="PF18408">
    <property type="entry name" value="zf_Hakai"/>
    <property type="match status" value="1"/>
</dbReference>
<evidence type="ECO:0000256" key="2">
    <source>
        <dbReference type="ARBA" id="ARBA00004123"/>
    </source>
</evidence>
<keyword evidence="13" id="KW-1185">Reference proteome</keyword>
<dbReference type="PANTHER" id="PTHR13480:SF0">
    <property type="entry name" value="E3 UBIQUITIN-PROTEIN LIGASE HAKAI"/>
    <property type="match status" value="1"/>
</dbReference>
<dbReference type="GO" id="GO:0061630">
    <property type="term" value="F:ubiquitin protein ligase activity"/>
    <property type="evidence" value="ECO:0007669"/>
    <property type="project" value="UniProtKB-EC"/>
</dbReference>
<comment type="subcellular location">
    <subcellularLocation>
        <location evidence="2">Nucleus</location>
    </subcellularLocation>
</comment>
<feature type="region of interest" description="Disordered" evidence="10">
    <location>
        <begin position="380"/>
        <end position="544"/>
    </location>
</feature>
<dbReference type="GO" id="GO:0005634">
    <property type="term" value="C:nucleus"/>
    <property type="evidence" value="ECO:0007669"/>
    <property type="project" value="UniProtKB-SubCell"/>
</dbReference>